<dbReference type="Proteomes" id="UP001151760">
    <property type="component" value="Unassembled WGS sequence"/>
</dbReference>
<gene>
    <name evidence="1" type="ORF">Tco_1005717</name>
</gene>
<reference evidence="1" key="1">
    <citation type="journal article" date="2022" name="Int. J. Mol. Sci.">
        <title>Draft Genome of Tanacetum Coccineum: Genomic Comparison of Closely Related Tanacetum-Family Plants.</title>
        <authorList>
            <person name="Yamashiro T."/>
            <person name="Shiraishi A."/>
            <person name="Nakayama K."/>
            <person name="Satake H."/>
        </authorList>
    </citation>
    <scope>NUCLEOTIDE SEQUENCE</scope>
</reference>
<proteinExistence type="predicted"/>
<sequence>MAQVLNNFKSCYDYTTQISIDYAASGRLRKLSPEEAWETIEELAQYEEEGWNDPIFLEDRSLNYQNANIIQLLGVMESRVDTLMKDAISIIGGSENVFGISSDMMRQLPPEPSHQEAFADLVMNFILDQKEKVKQLEEYMGAIGSDFMQLPLKVVGKLKEEIRMEENRTKKIEKITRYPDTEVLEPLNGHKFLEALIKKACWELKIFLILININDTSQ</sequence>
<dbReference type="EMBL" id="BQNB010017353">
    <property type="protein sequence ID" value="GJT62184.1"/>
    <property type="molecule type" value="Genomic_DNA"/>
</dbReference>
<reference evidence="1" key="2">
    <citation type="submission" date="2022-01" db="EMBL/GenBank/DDBJ databases">
        <authorList>
            <person name="Yamashiro T."/>
            <person name="Shiraishi A."/>
            <person name="Satake H."/>
            <person name="Nakayama K."/>
        </authorList>
    </citation>
    <scope>NUCLEOTIDE SEQUENCE</scope>
</reference>
<comment type="caution">
    <text evidence="1">The sequence shown here is derived from an EMBL/GenBank/DDBJ whole genome shotgun (WGS) entry which is preliminary data.</text>
</comment>
<organism evidence="1 2">
    <name type="scientific">Tanacetum coccineum</name>
    <dbReference type="NCBI Taxonomy" id="301880"/>
    <lineage>
        <taxon>Eukaryota</taxon>
        <taxon>Viridiplantae</taxon>
        <taxon>Streptophyta</taxon>
        <taxon>Embryophyta</taxon>
        <taxon>Tracheophyta</taxon>
        <taxon>Spermatophyta</taxon>
        <taxon>Magnoliopsida</taxon>
        <taxon>eudicotyledons</taxon>
        <taxon>Gunneridae</taxon>
        <taxon>Pentapetalae</taxon>
        <taxon>asterids</taxon>
        <taxon>campanulids</taxon>
        <taxon>Asterales</taxon>
        <taxon>Asteraceae</taxon>
        <taxon>Asteroideae</taxon>
        <taxon>Anthemideae</taxon>
        <taxon>Anthemidinae</taxon>
        <taxon>Tanacetum</taxon>
    </lineage>
</organism>
<evidence type="ECO:0000313" key="2">
    <source>
        <dbReference type="Proteomes" id="UP001151760"/>
    </source>
</evidence>
<name>A0ABQ5FGJ7_9ASTR</name>
<keyword evidence="2" id="KW-1185">Reference proteome</keyword>
<protein>
    <submittedName>
        <fullName evidence="1">Uncharacterized protein</fullName>
    </submittedName>
</protein>
<accession>A0ABQ5FGJ7</accession>
<evidence type="ECO:0000313" key="1">
    <source>
        <dbReference type="EMBL" id="GJT62184.1"/>
    </source>
</evidence>